<accession>A0A2N5ABI8</accession>
<dbReference type="Proteomes" id="UP000234473">
    <property type="component" value="Unassembled WGS sequence"/>
</dbReference>
<evidence type="ECO:0000313" key="1">
    <source>
        <dbReference type="EMBL" id="PLP41985.1"/>
    </source>
</evidence>
<sequence length="62" mass="6957">TGKTLIFKASLNKSILNYSLKAILIFLMPTDKKCFTLKRECFNSFAVQTTILWTRAGCGPRG</sequence>
<name>A0A2N5ABI8_KLEVA</name>
<reference evidence="1 2" key="2">
    <citation type="submission" date="2018-01" db="EMBL/GenBank/DDBJ databases">
        <title>Genomic study of Klebsiella pneumoniae.</title>
        <authorList>
            <person name="Yang Y."/>
            <person name="Bicalho R."/>
        </authorList>
    </citation>
    <scope>NUCLEOTIDE SEQUENCE [LARGE SCALE GENOMIC DNA]</scope>
    <source>
        <strain evidence="1 2">A5</strain>
    </source>
</reference>
<dbReference type="AlphaFoldDB" id="A0A2N5ABI8"/>
<dbReference type="EMBL" id="PICB01001402">
    <property type="protein sequence ID" value="PLP41985.1"/>
    <property type="molecule type" value="Genomic_DNA"/>
</dbReference>
<comment type="caution">
    <text evidence="1">The sequence shown here is derived from an EMBL/GenBank/DDBJ whole genome shotgun (WGS) entry which is preliminary data.</text>
</comment>
<protein>
    <submittedName>
        <fullName evidence="1">Uncharacterized protein</fullName>
    </submittedName>
</protein>
<proteinExistence type="predicted"/>
<evidence type="ECO:0000313" key="2">
    <source>
        <dbReference type="Proteomes" id="UP000234473"/>
    </source>
</evidence>
<gene>
    <name evidence="1" type="ORF">CWM98_22685</name>
</gene>
<organism evidence="1 2">
    <name type="scientific">Klebsiella variicola</name>
    <dbReference type="NCBI Taxonomy" id="244366"/>
    <lineage>
        <taxon>Bacteria</taxon>
        <taxon>Pseudomonadati</taxon>
        <taxon>Pseudomonadota</taxon>
        <taxon>Gammaproteobacteria</taxon>
        <taxon>Enterobacterales</taxon>
        <taxon>Enterobacteriaceae</taxon>
        <taxon>Klebsiella/Raoultella group</taxon>
        <taxon>Klebsiella</taxon>
        <taxon>Klebsiella pneumoniae complex</taxon>
    </lineage>
</organism>
<feature type="non-terminal residue" evidence="1">
    <location>
        <position position="1"/>
    </location>
</feature>
<reference evidence="1 2" key="1">
    <citation type="submission" date="2017-11" db="EMBL/GenBank/DDBJ databases">
        <authorList>
            <person name="Han C.G."/>
        </authorList>
    </citation>
    <scope>NUCLEOTIDE SEQUENCE [LARGE SCALE GENOMIC DNA]</scope>
    <source>
        <strain evidence="1 2">A5</strain>
    </source>
</reference>